<dbReference type="PIRSF" id="PIRSF000485">
    <property type="entry name" value="Amd_phspho_trans"/>
    <property type="match status" value="1"/>
</dbReference>
<reference evidence="13" key="1">
    <citation type="journal article" date="2020" name="mSystems">
        <title>Genome- and Community-Level Interaction Insights into Carbon Utilization and Element Cycling Functions of Hydrothermarchaeota in Hydrothermal Sediment.</title>
        <authorList>
            <person name="Zhou Z."/>
            <person name="Liu Y."/>
            <person name="Xu W."/>
            <person name="Pan J."/>
            <person name="Luo Z.H."/>
            <person name="Li M."/>
        </authorList>
    </citation>
    <scope>NUCLEOTIDE SEQUENCE [LARGE SCALE GENOMIC DNA]</scope>
    <source>
        <strain evidence="13">SpSt-587</strain>
    </source>
</reference>
<dbReference type="InterPro" id="IPR000836">
    <property type="entry name" value="PRTase_dom"/>
</dbReference>
<dbReference type="GO" id="GO:0051539">
    <property type="term" value="F:4 iron, 4 sulfur cluster binding"/>
    <property type="evidence" value="ECO:0007669"/>
    <property type="project" value="UniProtKB-KW"/>
</dbReference>
<evidence type="ECO:0000256" key="1">
    <source>
        <dbReference type="ARBA" id="ARBA00005209"/>
    </source>
</evidence>
<dbReference type="CDD" id="cd06223">
    <property type="entry name" value="PRTases_typeI"/>
    <property type="match status" value="1"/>
</dbReference>
<evidence type="ECO:0000256" key="4">
    <source>
        <dbReference type="ARBA" id="ARBA00022679"/>
    </source>
</evidence>
<dbReference type="PANTHER" id="PTHR11907">
    <property type="entry name" value="AMIDOPHOSPHORIBOSYLTRANSFERASE"/>
    <property type="match status" value="1"/>
</dbReference>
<dbReference type="SUPFAM" id="SSF56235">
    <property type="entry name" value="N-terminal nucleophile aminohydrolases (Ntn hydrolases)"/>
    <property type="match status" value="1"/>
</dbReference>
<comment type="cofactor">
    <cofactor evidence="7 10">
        <name>Mg(2+)</name>
        <dbReference type="ChEBI" id="CHEBI:18420"/>
    </cofactor>
    <text evidence="7 10">Binds 1 Mg(2+) ion per subunit.</text>
</comment>
<feature type="binding site" evidence="7 11">
    <location>
        <position position="382"/>
    </location>
    <ligand>
        <name>[4Fe-4S] cluster</name>
        <dbReference type="ChEBI" id="CHEBI:49883"/>
    </ligand>
</feature>
<organism evidence="13">
    <name type="scientific">Archaeoglobus fulgidus</name>
    <dbReference type="NCBI Taxonomy" id="2234"/>
    <lineage>
        <taxon>Archaea</taxon>
        <taxon>Methanobacteriati</taxon>
        <taxon>Methanobacteriota</taxon>
        <taxon>Archaeoglobi</taxon>
        <taxon>Archaeoglobales</taxon>
        <taxon>Archaeoglobaceae</taxon>
        <taxon>Archaeoglobus</taxon>
    </lineage>
</organism>
<dbReference type="InterPro" id="IPR005854">
    <property type="entry name" value="PurF"/>
</dbReference>
<dbReference type="GO" id="GO:0009113">
    <property type="term" value="P:purine nucleobase biosynthetic process"/>
    <property type="evidence" value="ECO:0007669"/>
    <property type="project" value="UniProtKB-UniRule"/>
</dbReference>
<gene>
    <name evidence="7 13" type="primary">purF</name>
    <name evidence="13" type="ORF">ENT52_01850</name>
</gene>
<evidence type="ECO:0000256" key="3">
    <source>
        <dbReference type="ARBA" id="ARBA00022676"/>
    </source>
</evidence>
<evidence type="ECO:0000256" key="9">
    <source>
        <dbReference type="PIRSR" id="PIRSR000485-1"/>
    </source>
</evidence>
<comment type="cofactor">
    <cofactor evidence="7 11">
        <name>[4Fe-4S] cluster</name>
        <dbReference type="ChEBI" id="CHEBI:49883"/>
    </cofactor>
    <text evidence="7 11">Binds 1 [4Fe-4S] cluster per subunit.</text>
</comment>
<dbReference type="InterPro" id="IPR017932">
    <property type="entry name" value="GATase_2_dom"/>
</dbReference>
<feature type="active site" description="Nucleophile" evidence="7 9">
    <location>
        <position position="2"/>
    </location>
</feature>
<evidence type="ECO:0000256" key="8">
    <source>
        <dbReference type="PIRNR" id="PIRNR000485"/>
    </source>
</evidence>
<evidence type="ECO:0000256" key="7">
    <source>
        <dbReference type="HAMAP-Rule" id="MF_01931"/>
    </source>
</evidence>
<keyword evidence="5 7" id="KW-0658">Purine biosynthesis</keyword>
<accession>A0A7J3M0G9</accession>
<feature type="binding site" evidence="7 11">
    <location>
        <position position="437"/>
    </location>
    <ligand>
        <name>[4Fe-4S] cluster</name>
        <dbReference type="ChEBI" id="CHEBI:49883"/>
    </ligand>
</feature>
<dbReference type="HAMAP" id="MF_01931">
    <property type="entry name" value="PurF"/>
    <property type="match status" value="1"/>
</dbReference>
<feature type="binding site" evidence="7 11">
    <location>
        <position position="434"/>
    </location>
    <ligand>
        <name>[4Fe-4S] cluster</name>
        <dbReference type="ChEBI" id="CHEBI:49883"/>
    </ligand>
</feature>
<dbReference type="InterPro" id="IPR029057">
    <property type="entry name" value="PRTase-like"/>
</dbReference>
<evidence type="ECO:0000256" key="5">
    <source>
        <dbReference type="ARBA" id="ARBA00022755"/>
    </source>
</evidence>
<feature type="domain" description="Glutamine amidotransferase type-2" evidence="12">
    <location>
        <begin position="2"/>
        <end position="220"/>
    </location>
</feature>
<keyword evidence="7" id="KW-0004">4Fe-4S</keyword>
<dbReference type="EMBL" id="DSYZ01000043">
    <property type="protein sequence ID" value="HGT82457.1"/>
    <property type="molecule type" value="Genomic_DNA"/>
</dbReference>
<sequence>MCGIAGVYSENSLAGRYVYYILFSLQHRGQESAGIAFWTKGVDYKKGLGLVSEVFTEKDLLPANVAIGHVRYSTTGSSRLENAQPFVVKSKVGSFAVAHNGNLVNYLELRKELENEGGVFTTDTDSEVIAQLLSKLLMSERDLEEALKLLGKKLVGSYSCVLMVNEKLIAFRDPLGFRPLCIGEIEDGYVVCSESCAIDAIDGKFIADVKPGEAVVIENGEIEFLRFAECKKKAFCIFEFIYFARPDSIIDGVSVYKARTEMGKTLAEESPAIADFVSAVPDSGITAAIGYAMKLGLPYMEALIKNRYVGRTFIMPKQELRELLVRMKVNVIKENVEGKRIILIDDSIVRATTSKRIAEMLKKSGAKEVHFRVGSPPIIAPCYFGIDMKTREELVASKHSIEEIRRIIGVESLSYLSLSGLLASLKKLGGEGFCTACLTSRYPVPVPGELS</sequence>
<comment type="catalytic activity">
    <reaction evidence="7 8">
        <text>5-phospho-beta-D-ribosylamine + L-glutamate + diphosphate = 5-phospho-alpha-D-ribose 1-diphosphate + L-glutamine + H2O</text>
        <dbReference type="Rhea" id="RHEA:14905"/>
        <dbReference type="ChEBI" id="CHEBI:15377"/>
        <dbReference type="ChEBI" id="CHEBI:29985"/>
        <dbReference type="ChEBI" id="CHEBI:33019"/>
        <dbReference type="ChEBI" id="CHEBI:58017"/>
        <dbReference type="ChEBI" id="CHEBI:58359"/>
        <dbReference type="ChEBI" id="CHEBI:58681"/>
        <dbReference type="EC" id="2.4.2.14"/>
    </reaction>
</comment>
<evidence type="ECO:0000256" key="11">
    <source>
        <dbReference type="PIRSR" id="PIRSR000485-3"/>
    </source>
</evidence>
<dbReference type="GO" id="GO:0006189">
    <property type="term" value="P:'de novo' IMP biosynthetic process"/>
    <property type="evidence" value="ECO:0007669"/>
    <property type="project" value="UniProtKB-UniRule"/>
</dbReference>
<dbReference type="GO" id="GO:0000287">
    <property type="term" value="F:magnesium ion binding"/>
    <property type="evidence" value="ECO:0007669"/>
    <property type="project" value="UniProtKB-UniRule"/>
</dbReference>
<dbReference type="InterPro" id="IPR029055">
    <property type="entry name" value="Ntn_hydrolases_N"/>
</dbReference>
<feature type="binding site" evidence="7 11">
    <location>
        <position position="236"/>
    </location>
    <ligand>
        <name>[4Fe-4S] cluster</name>
        <dbReference type="ChEBI" id="CHEBI:49883"/>
    </ligand>
</feature>
<protein>
    <recommendedName>
        <fullName evidence="7">Amidophosphoribosyltransferase</fullName>
        <shortName evidence="7">ATase</shortName>
        <ecNumber evidence="7">2.4.2.14</ecNumber>
    </recommendedName>
    <alternativeName>
        <fullName evidence="7">Glutamine phosphoribosylpyrophosphate amidotransferase</fullName>
        <shortName evidence="7">GPATase</shortName>
    </alternativeName>
</protein>
<comment type="caution">
    <text evidence="13">The sequence shown here is derived from an EMBL/GenBank/DDBJ whole genome shotgun (WGS) entry which is preliminary data.</text>
</comment>
<dbReference type="SUPFAM" id="SSF53271">
    <property type="entry name" value="PRTase-like"/>
    <property type="match status" value="1"/>
</dbReference>
<dbReference type="UniPathway" id="UPA00074">
    <property type="reaction ID" value="UER00124"/>
</dbReference>
<feature type="binding site" evidence="7 10">
    <location>
        <position position="283"/>
    </location>
    <ligand>
        <name>Mg(2+)</name>
        <dbReference type="ChEBI" id="CHEBI:18420"/>
    </ligand>
</feature>
<keyword evidence="7 10" id="KW-0479">Metal-binding</keyword>
<dbReference type="NCBIfam" id="TIGR01134">
    <property type="entry name" value="purF"/>
    <property type="match status" value="1"/>
</dbReference>
<comment type="similarity">
    <text evidence="2 7 8">In the C-terminal section; belongs to the purine/pyrimidine phosphoribosyltransferase family.</text>
</comment>
<keyword evidence="4 7" id="KW-0808">Transferase</keyword>
<keyword evidence="6 7" id="KW-0315">Glutamine amidotransferase</keyword>
<keyword evidence="7 11" id="KW-0408">Iron</keyword>
<comment type="pathway">
    <text evidence="1 7 8">Purine metabolism; IMP biosynthesis via de novo pathway; N(1)-(5-phospho-D-ribosyl)glycinamide from 5-phospho-alpha-D-ribose 1-diphosphate: step 1/2.</text>
</comment>
<dbReference type="PROSITE" id="PS51278">
    <property type="entry name" value="GATASE_TYPE_2"/>
    <property type="match status" value="1"/>
</dbReference>
<dbReference type="Pfam" id="PF13537">
    <property type="entry name" value="GATase_7"/>
    <property type="match status" value="1"/>
</dbReference>
<name>A0A7J3M0G9_ARCFL</name>
<evidence type="ECO:0000313" key="13">
    <source>
        <dbReference type="EMBL" id="HGT82457.1"/>
    </source>
</evidence>
<evidence type="ECO:0000256" key="10">
    <source>
        <dbReference type="PIRSR" id="PIRSR000485-2"/>
    </source>
</evidence>
<dbReference type="CDD" id="cd00715">
    <property type="entry name" value="GPATase_N"/>
    <property type="match status" value="1"/>
</dbReference>
<dbReference type="Gene3D" id="3.40.50.2020">
    <property type="match status" value="1"/>
</dbReference>
<keyword evidence="7 10" id="KW-0460">Magnesium</keyword>
<evidence type="ECO:0000259" key="12">
    <source>
        <dbReference type="PROSITE" id="PS51278"/>
    </source>
</evidence>
<dbReference type="GO" id="GO:0004044">
    <property type="term" value="F:amidophosphoribosyltransferase activity"/>
    <property type="evidence" value="ECO:0007669"/>
    <property type="project" value="UniProtKB-UniRule"/>
</dbReference>
<evidence type="ECO:0000256" key="6">
    <source>
        <dbReference type="ARBA" id="ARBA00022962"/>
    </source>
</evidence>
<feature type="binding site" evidence="7 10">
    <location>
        <position position="345"/>
    </location>
    <ligand>
        <name>Mg(2+)</name>
        <dbReference type="ChEBI" id="CHEBI:18420"/>
    </ligand>
</feature>
<dbReference type="InterPro" id="IPR035584">
    <property type="entry name" value="PurF_N"/>
</dbReference>
<comment type="function">
    <text evidence="7">Catalyzes the formation of phosphoribosylamine from phosphoribosylpyrophosphate (PRPP) and glutamine.</text>
</comment>
<dbReference type="Gene3D" id="3.60.20.10">
    <property type="entry name" value="Glutamine Phosphoribosylpyrophosphate, subunit 1, domain 1"/>
    <property type="match status" value="1"/>
</dbReference>
<keyword evidence="7 11" id="KW-0411">Iron-sulfur</keyword>
<dbReference type="AlphaFoldDB" id="A0A7J3M0G9"/>
<feature type="binding site" evidence="7 10">
    <location>
        <position position="346"/>
    </location>
    <ligand>
        <name>Mg(2+)</name>
        <dbReference type="ChEBI" id="CHEBI:18420"/>
    </ligand>
</feature>
<dbReference type="EC" id="2.4.2.14" evidence="7"/>
<evidence type="ECO:0000256" key="2">
    <source>
        <dbReference type="ARBA" id="ARBA00010138"/>
    </source>
</evidence>
<keyword evidence="3 7" id="KW-0328">Glycosyltransferase</keyword>
<proteinExistence type="inferred from homology"/>